<dbReference type="AlphaFoldDB" id="A0AAE4FW21"/>
<gene>
    <name evidence="1" type="ORF">RIF25_16290</name>
</gene>
<dbReference type="Proteomes" id="UP001268256">
    <property type="component" value="Unassembled WGS sequence"/>
</dbReference>
<protein>
    <submittedName>
        <fullName evidence="1">Uncharacterized protein</fullName>
    </submittedName>
</protein>
<accession>A0AAE4FW21</accession>
<keyword evidence="2" id="KW-1185">Reference proteome</keyword>
<organism evidence="1 2">
    <name type="scientific">Pseudocalidococcus azoricus BACA0444</name>
    <dbReference type="NCBI Taxonomy" id="2918990"/>
    <lineage>
        <taxon>Bacteria</taxon>
        <taxon>Bacillati</taxon>
        <taxon>Cyanobacteriota</taxon>
        <taxon>Cyanophyceae</taxon>
        <taxon>Acaryochloridales</taxon>
        <taxon>Thermosynechococcaceae</taxon>
        <taxon>Pseudocalidococcus</taxon>
        <taxon>Pseudocalidococcus azoricus</taxon>
    </lineage>
</organism>
<comment type="caution">
    <text evidence="1">The sequence shown here is derived from an EMBL/GenBank/DDBJ whole genome shotgun (WGS) entry which is preliminary data.</text>
</comment>
<evidence type="ECO:0000313" key="2">
    <source>
        <dbReference type="Proteomes" id="UP001268256"/>
    </source>
</evidence>
<name>A0AAE4FW21_9CYAN</name>
<reference evidence="2" key="1">
    <citation type="submission" date="2023-07" db="EMBL/GenBank/DDBJ databases">
        <authorList>
            <person name="Luz R."/>
            <person name="Cordeiro R."/>
            <person name="Fonseca A."/>
            <person name="Goncalves V."/>
        </authorList>
    </citation>
    <scope>NUCLEOTIDE SEQUENCE [LARGE SCALE GENOMIC DNA]</scope>
    <source>
        <strain evidence="2">BACA0444</strain>
    </source>
</reference>
<sequence length="62" mass="6748">MVAAPGQITAPNPAKAETQKLALEQEGLFFQGEQEIVNFAEYFITADDLNSGISRQVRPQPA</sequence>
<dbReference type="RefSeq" id="WP_322879565.1">
    <property type="nucleotide sequence ID" value="NZ_JAVMIP010000027.1"/>
</dbReference>
<proteinExistence type="predicted"/>
<evidence type="ECO:0000313" key="1">
    <source>
        <dbReference type="EMBL" id="MDS3862359.1"/>
    </source>
</evidence>
<dbReference type="EMBL" id="JAVMIP010000027">
    <property type="protein sequence ID" value="MDS3862359.1"/>
    <property type="molecule type" value="Genomic_DNA"/>
</dbReference>